<evidence type="ECO:0000313" key="3">
    <source>
        <dbReference type="Proteomes" id="UP000499080"/>
    </source>
</evidence>
<reference evidence="2 3" key="1">
    <citation type="journal article" date="2019" name="Sci. Rep.">
        <title>Orb-weaving spider Araneus ventricosus genome elucidates the spidroin gene catalogue.</title>
        <authorList>
            <person name="Kono N."/>
            <person name="Nakamura H."/>
            <person name="Ohtoshi R."/>
            <person name="Moran D.A.P."/>
            <person name="Shinohara A."/>
            <person name="Yoshida Y."/>
            <person name="Fujiwara M."/>
            <person name="Mori M."/>
            <person name="Tomita M."/>
            <person name="Arakawa K."/>
        </authorList>
    </citation>
    <scope>NUCLEOTIDE SEQUENCE [LARGE SCALE GENOMIC DNA]</scope>
</reference>
<evidence type="ECO:0000313" key="2">
    <source>
        <dbReference type="EMBL" id="GBN63106.1"/>
    </source>
</evidence>
<dbReference type="EMBL" id="BGPR01013972">
    <property type="protein sequence ID" value="GBN63106.1"/>
    <property type="molecule type" value="Genomic_DNA"/>
</dbReference>
<feature type="compositionally biased region" description="Basic and acidic residues" evidence="1">
    <location>
        <begin position="41"/>
        <end position="50"/>
    </location>
</feature>
<accession>A0A4Y2QIL9</accession>
<protein>
    <submittedName>
        <fullName evidence="2">Uncharacterized protein</fullName>
    </submittedName>
</protein>
<organism evidence="2 3">
    <name type="scientific">Araneus ventricosus</name>
    <name type="common">Orbweaver spider</name>
    <name type="synonym">Epeira ventricosa</name>
    <dbReference type="NCBI Taxonomy" id="182803"/>
    <lineage>
        <taxon>Eukaryota</taxon>
        <taxon>Metazoa</taxon>
        <taxon>Ecdysozoa</taxon>
        <taxon>Arthropoda</taxon>
        <taxon>Chelicerata</taxon>
        <taxon>Arachnida</taxon>
        <taxon>Araneae</taxon>
        <taxon>Araneomorphae</taxon>
        <taxon>Entelegynae</taxon>
        <taxon>Araneoidea</taxon>
        <taxon>Araneidae</taxon>
        <taxon>Araneus</taxon>
    </lineage>
</organism>
<sequence length="79" mass="9066">MRSETRRTGSSRSREKTGKVSPAEDTAAVFTVDSTPLRLPPADKEDGKLVEDSSDELWKAQRDCRRVFFRQRRKIPSIE</sequence>
<dbReference type="AlphaFoldDB" id="A0A4Y2QIL9"/>
<proteinExistence type="predicted"/>
<keyword evidence="3" id="KW-1185">Reference proteome</keyword>
<gene>
    <name evidence="2" type="ORF">AVEN_138103_1</name>
</gene>
<name>A0A4Y2QIL9_ARAVE</name>
<feature type="compositionally biased region" description="Basic and acidic residues" evidence="1">
    <location>
        <begin position="1"/>
        <end position="18"/>
    </location>
</feature>
<comment type="caution">
    <text evidence="2">The sequence shown here is derived from an EMBL/GenBank/DDBJ whole genome shotgun (WGS) entry which is preliminary data.</text>
</comment>
<feature type="region of interest" description="Disordered" evidence="1">
    <location>
        <begin position="1"/>
        <end position="50"/>
    </location>
</feature>
<evidence type="ECO:0000256" key="1">
    <source>
        <dbReference type="SAM" id="MobiDB-lite"/>
    </source>
</evidence>
<dbReference type="Proteomes" id="UP000499080">
    <property type="component" value="Unassembled WGS sequence"/>
</dbReference>